<proteinExistence type="predicted"/>
<organism evidence="1">
    <name type="scientific">bioreactor metagenome</name>
    <dbReference type="NCBI Taxonomy" id="1076179"/>
    <lineage>
        <taxon>unclassified sequences</taxon>
        <taxon>metagenomes</taxon>
        <taxon>ecological metagenomes</taxon>
    </lineage>
</organism>
<reference evidence="1" key="1">
    <citation type="submission" date="2019-08" db="EMBL/GenBank/DDBJ databases">
        <authorList>
            <person name="Kucharzyk K."/>
            <person name="Murdoch R.W."/>
            <person name="Higgins S."/>
            <person name="Loffler F."/>
        </authorList>
    </citation>
    <scope>NUCLEOTIDE SEQUENCE</scope>
</reference>
<protein>
    <submittedName>
        <fullName evidence="1">Uncharacterized protein</fullName>
    </submittedName>
</protein>
<sequence>MKENGLLAVVDLLHCFDHTHFIARIFPYLHDGADVLGETAASITTTWIKETPANTGIAAHTTAHHVYIGTHQLTEIGNIIHKADTGSQHGIGGVLGHLRGQ</sequence>
<gene>
    <name evidence="1" type="ORF">SDC9_211357</name>
</gene>
<evidence type="ECO:0000313" key="1">
    <source>
        <dbReference type="EMBL" id="MPN63593.1"/>
    </source>
</evidence>
<accession>A0A645JWN2</accession>
<dbReference type="EMBL" id="VSSQ01143246">
    <property type="protein sequence ID" value="MPN63593.1"/>
    <property type="molecule type" value="Genomic_DNA"/>
</dbReference>
<name>A0A645JWN2_9ZZZZ</name>
<comment type="caution">
    <text evidence="1">The sequence shown here is derived from an EMBL/GenBank/DDBJ whole genome shotgun (WGS) entry which is preliminary data.</text>
</comment>
<dbReference type="AlphaFoldDB" id="A0A645JWN2"/>